<proteinExistence type="inferred from homology"/>
<reference evidence="3 4" key="1">
    <citation type="submission" date="2016-02" db="EMBL/GenBank/DDBJ databases">
        <title>Complete genome sequence of Halocynthiibacter arcticus PAMC 20958t from arctic marine sediment.</title>
        <authorList>
            <person name="Lee Y.M."/>
            <person name="Baek K."/>
            <person name="Lee H.K."/>
            <person name="Shin S.C."/>
        </authorList>
    </citation>
    <scope>NUCLEOTIDE SEQUENCE [LARGE SCALE GENOMIC DNA]</scope>
    <source>
        <strain evidence="3">PAMC 20958</strain>
    </source>
</reference>
<dbReference type="PANTHER" id="PTHR46268:SF6">
    <property type="entry name" value="UNIVERSAL STRESS PROTEIN UP12"/>
    <property type="match status" value="1"/>
</dbReference>
<keyword evidence="4" id="KW-1185">Reference proteome</keyword>
<dbReference type="PRINTS" id="PR01438">
    <property type="entry name" value="UNVRSLSTRESS"/>
</dbReference>
<dbReference type="InterPro" id="IPR006015">
    <property type="entry name" value="Universal_stress_UspA"/>
</dbReference>
<dbReference type="CDD" id="cd00293">
    <property type="entry name" value="USP-like"/>
    <property type="match status" value="1"/>
</dbReference>
<organism evidence="3 4">
    <name type="scientific">Falsihalocynthiibacter arcticus</name>
    <dbReference type="NCBI Taxonomy" id="1579316"/>
    <lineage>
        <taxon>Bacteria</taxon>
        <taxon>Pseudomonadati</taxon>
        <taxon>Pseudomonadota</taxon>
        <taxon>Alphaproteobacteria</taxon>
        <taxon>Rhodobacterales</taxon>
        <taxon>Roseobacteraceae</taxon>
        <taxon>Falsihalocynthiibacter</taxon>
    </lineage>
</organism>
<comment type="similarity">
    <text evidence="1">Belongs to the universal stress protein A family.</text>
</comment>
<dbReference type="PANTHER" id="PTHR46268">
    <property type="entry name" value="STRESS RESPONSE PROTEIN NHAX"/>
    <property type="match status" value="1"/>
</dbReference>
<dbReference type="Proteomes" id="UP000070371">
    <property type="component" value="Chromosome"/>
</dbReference>
<sequence>MFKNVLLTLDLNTKASWEKALPQALELVTASKGTLHVMSVVPDLGTPMVESFFPSDFESKAIAAASAALDGLVKANVPQGVSVKQHLAFGNIHHKVLEAIEETQCDLVVMASHKPDSVREFLIGSNADRVVRRSPISVLVVRA</sequence>
<evidence type="ECO:0000313" key="4">
    <source>
        <dbReference type="Proteomes" id="UP000070371"/>
    </source>
</evidence>
<feature type="domain" description="UspA" evidence="2">
    <location>
        <begin position="1"/>
        <end position="142"/>
    </location>
</feature>
<dbReference type="OrthoDB" id="9792500at2"/>
<dbReference type="EMBL" id="CP014327">
    <property type="protein sequence ID" value="AML51521.1"/>
    <property type="molecule type" value="Genomic_DNA"/>
</dbReference>
<dbReference type="KEGG" id="hat:RC74_09845"/>
<dbReference type="InterPro" id="IPR014729">
    <property type="entry name" value="Rossmann-like_a/b/a_fold"/>
</dbReference>
<evidence type="ECO:0000259" key="2">
    <source>
        <dbReference type="Pfam" id="PF00582"/>
    </source>
</evidence>
<evidence type="ECO:0000313" key="3">
    <source>
        <dbReference type="EMBL" id="AML51521.1"/>
    </source>
</evidence>
<protein>
    <recommendedName>
        <fullName evidence="2">UspA domain-containing protein</fullName>
    </recommendedName>
</protein>
<name>A0A126UZM5_9RHOB</name>
<gene>
    <name evidence="3" type="ORF">RC74_09845</name>
</gene>
<dbReference type="InterPro" id="IPR006016">
    <property type="entry name" value="UspA"/>
</dbReference>
<evidence type="ECO:0000256" key="1">
    <source>
        <dbReference type="ARBA" id="ARBA00008791"/>
    </source>
</evidence>
<dbReference type="Pfam" id="PF00582">
    <property type="entry name" value="Usp"/>
    <property type="match status" value="1"/>
</dbReference>
<dbReference type="Gene3D" id="3.40.50.620">
    <property type="entry name" value="HUPs"/>
    <property type="match status" value="1"/>
</dbReference>
<accession>A0A126UZM5</accession>
<dbReference type="AlphaFoldDB" id="A0A126UZM5"/>
<dbReference type="RefSeq" id="WP_039001562.1">
    <property type="nucleotide sequence ID" value="NZ_CP014327.1"/>
</dbReference>
<dbReference type="SUPFAM" id="SSF52402">
    <property type="entry name" value="Adenine nucleotide alpha hydrolases-like"/>
    <property type="match status" value="1"/>
</dbReference>